<gene>
    <name evidence="2" type="ORF">EVOR1521_LOCUS27990</name>
</gene>
<feature type="region of interest" description="Disordered" evidence="1">
    <location>
        <begin position="454"/>
        <end position="474"/>
    </location>
</feature>
<feature type="compositionally biased region" description="Pro residues" evidence="1">
    <location>
        <begin position="175"/>
        <end position="186"/>
    </location>
</feature>
<sequence length="631" mass="66980">DDCDEDDVPEQPVLPPLTESVEQSPSRQVPPLPDLPPLRGAGVPPLPDLPPLGGAGADRDGAAESQRPPAMPVPPLPDLPPLGGAGDTSPRPPAMPVPPLPDLPPLGGAGDTSQRPPAMPVPPLPDLPPLRGAGDRDGAAASQRPPAMPVPPLPDLPPLGGAGDRDGAAVSQRPPAMPVPPLPDLPPLRGAGDRDGEAASRRPPDMPVPPLPDLPPLGGAGDRNGADQLRPPSMPGLPSLPDLPPRIRAEDSVDIAPPLPAQHFQVGKRKNEVEELERQRHELDLKDMPDRVRPQDYLRVELLSPAQIRERARVRDDGSANGQVLHPHDYTEMQDSWEALPDGLYCERIFGARGTYLRRKKPGYIELAWPCAHVWFSGRGNLGSTARLLGSSASSIHSVRMFQESLFLGEWVAPPLWPLREDPLTKGPMVPQVGSPVAAAYAPKLRCLAIPSAREEPEANPDESASSAAQESMPWSREDCDTAQLLKAACAEQIPAEAAFQSRTLRKALAAAQSPTYADVDAFVVAGAVRLGAELPRLARDLDLILAAHRAGEVAEGAEGKSMLIAVALDSLRQQGLSSSQAAELLAMGMSSEDPSDEALRHFRAAAQEEISTASGGLWQCRSSAATWMPR</sequence>
<evidence type="ECO:0000313" key="2">
    <source>
        <dbReference type="EMBL" id="CAJ1405892.1"/>
    </source>
</evidence>
<dbReference type="SUPFAM" id="SSF64484">
    <property type="entry name" value="beta and beta-prime subunits of DNA dependent RNA-polymerase"/>
    <property type="match status" value="1"/>
</dbReference>
<proteinExistence type="predicted"/>
<feature type="compositionally biased region" description="Pro residues" evidence="1">
    <location>
        <begin position="69"/>
        <end position="80"/>
    </location>
</feature>
<evidence type="ECO:0000313" key="3">
    <source>
        <dbReference type="Proteomes" id="UP001178507"/>
    </source>
</evidence>
<dbReference type="Proteomes" id="UP001178507">
    <property type="component" value="Unassembled WGS sequence"/>
</dbReference>
<feature type="region of interest" description="Disordered" evidence="1">
    <location>
        <begin position="1"/>
        <end position="240"/>
    </location>
</feature>
<feature type="compositionally biased region" description="Pro residues" evidence="1">
    <location>
        <begin position="90"/>
        <end position="104"/>
    </location>
</feature>
<keyword evidence="3" id="KW-1185">Reference proteome</keyword>
<feature type="non-terminal residue" evidence="2">
    <location>
        <position position="1"/>
    </location>
</feature>
<dbReference type="AlphaFoldDB" id="A0AA36NG88"/>
<organism evidence="2 3">
    <name type="scientific">Effrenium voratum</name>
    <dbReference type="NCBI Taxonomy" id="2562239"/>
    <lineage>
        <taxon>Eukaryota</taxon>
        <taxon>Sar</taxon>
        <taxon>Alveolata</taxon>
        <taxon>Dinophyceae</taxon>
        <taxon>Suessiales</taxon>
        <taxon>Symbiodiniaceae</taxon>
        <taxon>Effrenium</taxon>
    </lineage>
</organism>
<feature type="compositionally biased region" description="Pro residues" evidence="1">
    <location>
        <begin position="146"/>
        <end position="157"/>
    </location>
</feature>
<feature type="compositionally biased region" description="Basic and acidic residues" evidence="1">
    <location>
        <begin position="191"/>
        <end position="204"/>
    </location>
</feature>
<name>A0AA36NG88_9DINO</name>
<reference evidence="2" key="1">
    <citation type="submission" date="2023-08" db="EMBL/GenBank/DDBJ databases">
        <authorList>
            <person name="Chen Y."/>
            <person name="Shah S."/>
            <person name="Dougan E. K."/>
            <person name="Thang M."/>
            <person name="Chan C."/>
        </authorList>
    </citation>
    <scope>NUCLEOTIDE SEQUENCE</scope>
</reference>
<dbReference type="EMBL" id="CAUJNA010003606">
    <property type="protein sequence ID" value="CAJ1405892.1"/>
    <property type="molecule type" value="Genomic_DNA"/>
</dbReference>
<comment type="caution">
    <text evidence="2">The sequence shown here is derived from an EMBL/GenBank/DDBJ whole genome shotgun (WGS) entry which is preliminary data.</text>
</comment>
<accession>A0AA36NG88</accession>
<feature type="compositionally biased region" description="Pro residues" evidence="1">
    <location>
        <begin position="205"/>
        <end position="215"/>
    </location>
</feature>
<protein>
    <submittedName>
        <fullName evidence="2">Uncharacterized protein</fullName>
    </submittedName>
</protein>
<feature type="compositionally biased region" description="Pro residues" evidence="1">
    <location>
        <begin position="117"/>
        <end position="128"/>
    </location>
</feature>
<evidence type="ECO:0000256" key="1">
    <source>
        <dbReference type="SAM" id="MobiDB-lite"/>
    </source>
</evidence>